<comment type="caution">
    <text evidence="6">The sequence shown here is derived from an EMBL/GenBank/DDBJ whole genome shotgun (WGS) entry which is preliminary data.</text>
</comment>
<feature type="compositionally biased region" description="Polar residues" evidence="4">
    <location>
        <begin position="1105"/>
        <end position="1114"/>
    </location>
</feature>
<evidence type="ECO:0000313" key="6">
    <source>
        <dbReference type="EMBL" id="KAL3818308.1"/>
    </source>
</evidence>
<dbReference type="Proteomes" id="UP001634393">
    <property type="component" value="Unassembled WGS sequence"/>
</dbReference>
<dbReference type="SUPFAM" id="SSF50998">
    <property type="entry name" value="Quinoprotein alcohol dehydrogenase-like"/>
    <property type="match status" value="1"/>
</dbReference>
<feature type="repeat" description="WD" evidence="3">
    <location>
        <begin position="447"/>
        <end position="490"/>
    </location>
</feature>
<feature type="repeat" description="WD" evidence="3">
    <location>
        <begin position="911"/>
        <end position="952"/>
    </location>
</feature>
<dbReference type="FunFam" id="2.130.10.10:FF:000558">
    <property type="entry name" value="Topless-related protein 1"/>
    <property type="match status" value="1"/>
</dbReference>
<dbReference type="Gene3D" id="2.130.10.10">
    <property type="entry name" value="YVTN repeat-like/Quinoprotein amine dehydrogenase"/>
    <property type="match status" value="3"/>
</dbReference>
<evidence type="ECO:0000313" key="7">
    <source>
        <dbReference type="Proteomes" id="UP001634393"/>
    </source>
</evidence>
<dbReference type="InterPro" id="IPR054080">
    <property type="entry name" value="TPR1-like_2nd"/>
</dbReference>
<dbReference type="InterPro" id="IPR054532">
    <property type="entry name" value="TPL_SMU1_LisH-like"/>
</dbReference>
<evidence type="ECO:0000256" key="1">
    <source>
        <dbReference type="ARBA" id="ARBA00022574"/>
    </source>
</evidence>
<feature type="region of interest" description="Disordered" evidence="4">
    <location>
        <begin position="1097"/>
        <end position="1139"/>
    </location>
</feature>
<dbReference type="EMBL" id="JBJXBP010000007">
    <property type="protein sequence ID" value="KAL3818308.1"/>
    <property type="molecule type" value="Genomic_DNA"/>
</dbReference>
<proteinExistence type="predicted"/>
<dbReference type="InterPro" id="IPR006595">
    <property type="entry name" value="CTLH_C"/>
</dbReference>
<name>A0ABD3S1M6_9LAMI</name>
<dbReference type="InterPro" id="IPR006594">
    <property type="entry name" value="LisH"/>
</dbReference>
<feature type="compositionally biased region" description="Polar residues" evidence="4">
    <location>
        <begin position="1122"/>
        <end position="1139"/>
    </location>
</feature>
<dbReference type="PROSITE" id="PS50082">
    <property type="entry name" value="WD_REPEATS_2"/>
    <property type="match status" value="2"/>
</dbReference>
<keyword evidence="7" id="KW-1185">Reference proteome</keyword>
<evidence type="ECO:0000256" key="2">
    <source>
        <dbReference type="ARBA" id="ARBA00022737"/>
    </source>
</evidence>
<dbReference type="InterPro" id="IPR011047">
    <property type="entry name" value="Quinoprotein_ADH-like_sf"/>
</dbReference>
<sequence>MSSLSRELVFLILQFLDEEKFKETVHKLEQESGFFFNMKYFEDQVQAGEWEEVERYLSGFTKVEDNRYSMKIFFEIRKQKYLEALDRQDRPKAVDILVKDLRVFASFNEDLFKEITQLLTLDNFRQNEQLSKYGDTKSARNIMLVELKKLIEANPLFRDKLALPAFKASRLRTLINQSLNWQHQLCKNPRPNPDIKTLFIDHTCASSNGTRVPPPTNSPLNGPVPRPGVFSPLGGHGPFQPVVSPPPSAIAGWMSSNNPSMPHGVAPPPPGLVQPPSSIAFLKHPRTPTGGPGMDYQTADSEHLMKRLRAGQPDEVSFSGSNHQSNIYSPDDLPKFVVRNLSQGSNVMSMDFHPQQQTILLVGTNVGDISIWEVGSRERLALKTFKVWEISACSMPFQTTLVKDATISVNRCVWGPDGSILGVAFSKHIVQIYTYNPAGELRQHLEIDAHIGGVNDIAFAHPNKQLCIVTCGDDKTIKVWDAVGGRRLYTFEGHEAPVYSVCPHYKENIQFIFSTAIDGKIKAWLYDSLGSRVDYDAPGLWCTTMAYSADGTRLFSCGTSKEGESHLVEWNESEGAIKRSYSGFRKRSLGVVQFDTTRNRFLAAGDEFQIKFWDMDNTNILTYTDGDGGLPASPRLRFNKEGSLLAVTTSENGIKILANTDGQRMLRMLETRAFDGARGLSEAVNVKPTITNVSTSMSPILERSDRIQQPMSLGNLGNMESSRVAEVKPRILDTTDKIKSSKFPDIVDSSQLKTLKLPDPLAASKIVRLIYTNSGLSVLALASNAVHKLWKWQRNERNPSGKSSASSVPQLWQPPNGALMSNDLNDAKPSEDPVACIALSKNDSYVMSASGGKVSLFNMMTFKVMTTFMPPPPAATYLAFHPQDNNIIAIGMEDSTVQIYNVRVDEVKTKLKGHLKRISGLAFSQSLNILVSSGADAQLCIWSIDGWEKKKSRPIQALPGHPTPLTGETKVQFHNNQSHLLVVHETQIAIYDATLECLRSWYPRDLLSSPISSAIFSCDGHLIFTGFCDGAVGVFDVETLSLRSRIAPSAYISPSMTSNGNGNGSAFPVVIAAHPSDPNQFALGMNDGAVHVIEPMDGETKWGGSMSQDNNNGSGAAALGSIPSSSALNNSQPSETPSR</sequence>
<evidence type="ECO:0000256" key="4">
    <source>
        <dbReference type="SAM" id="MobiDB-lite"/>
    </source>
</evidence>
<feature type="domain" description="CTLH" evidence="5">
    <location>
        <begin position="34"/>
        <end position="92"/>
    </location>
</feature>
<keyword evidence="1 3" id="KW-0853">WD repeat</keyword>
<dbReference type="PANTHER" id="PTHR44083:SF5">
    <property type="entry name" value="PROTEIN TOPLESS-RELATED PROTEIN 2"/>
    <property type="match status" value="1"/>
</dbReference>
<dbReference type="PROSITE" id="PS50294">
    <property type="entry name" value="WD_REPEATS_REGION"/>
    <property type="match status" value="1"/>
</dbReference>
<evidence type="ECO:0000259" key="5">
    <source>
        <dbReference type="PROSITE" id="PS50897"/>
    </source>
</evidence>
<dbReference type="InterPro" id="IPR027728">
    <property type="entry name" value="Topless_fam"/>
</dbReference>
<dbReference type="PROSITE" id="PS50897">
    <property type="entry name" value="CTLH"/>
    <property type="match status" value="1"/>
</dbReference>
<dbReference type="InterPro" id="IPR001680">
    <property type="entry name" value="WD40_rpt"/>
</dbReference>
<dbReference type="InterPro" id="IPR015943">
    <property type="entry name" value="WD40/YVTN_repeat-like_dom_sf"/>
</dbReference>
<dbReference type="SUPFAM" id="SSF50978">
    <property type="entry name" value="WD40 repeat-like"/>
    <property type="match status" value="2"/>
</dbReference>
<dbReference type="Pfam" id="PF21359">
    <property type="entry name" value="zf_topless"/>
    <property type="match status" value="1"/>
</dbReference>
<dbReference type="Pfam" id="PF17814">
    <property type="entry name" value="LisH_TPL"/>
    <property type="match status" value="1"/>
</dbReference>
<organism evidence="6 7">
    <name type="scientific">Penstemon smallii</name>
    <dbReference type="NCBI Taxonomy" id="265156"/>
    <lineage>
        <taxon>Eukaryota</taxon>
        <taxon>Viridiplantae</taxon>
        <taxon>Streptophyta</taxon>
        <taxon>Embryophyta</taxon>
        <taxon>Tracheophyta</taxon>
        <taxon>Spermatophyta</taxon>
        <taxon>Magnoliopsida</taxon>
        <taxon>eudicotyledons</taxon>
        <taxon>Gunneridae</taxon>
        <taxon>Pentapetalae</taxon>
        <taxon>asterids</taxon>
        <taxon>lamiids</taxon>
        <taxon>Lamiales</taxon>
        <taxon>Plantaginaceae</taxon>
        <taxon>Cheloneae</taxon>
        <taxon>Penstemon</taxon>
    </lineage>
</organism>
<dbReference type="PROSITE" id="PS50896">
    <property type="entry name" value="LISH"/>
    <property type="match status" value="1"/>
</dbReference>
<protein>
    <recommendedName>
        <fullName evidence="5">CTLH domain-containing protein</fullName>
    </recommendedName>
</protein>
<reference evidence="6 7" key="1">
    <citation type="submission" date="2024-12" db="EMBL/GenBank/DDBJ databases">
        <title>The unique morphological basis and parallel evolutionary history of personate flowers in Penstemon.</title>
        <authorList>
            <person name="Depatie T.H."/>
            <person name="Wessinger C.A."/>
        </authorList>
    </citation>
    <scope>NUCLEOTIDE SEQUENCE [LARGE SCALE GENOMIC DNA]</scope>
    <source>
        <strain evidence="6">WTNN_2</strain>
        <tissue evidence="6">Leaf</tissue>
    </source>
</reference>
<dbReference type="InterPro" id="IPR048419">
    <property type="entry name" value="Topless_Znf"/>
</dbReference>
<dbReference type="Pfam" id="PF21889">
    <property type="entry name" value="TPR1-like_2nd"/>
    <property type="match status" value="1"/>
</dbReference>
<dbReference type="SMART" id="SM00667">
    <property type="entry name" value="LisH"/>
    <property type="match status" value="1"/>
</dbReference>
<dbReference type="InterPro" id="IPR036322">
    <property type="entry name" value="WD40_repeat_dom_sf"/>
</dbReference>
<evidence type="ECO:0000256" key="3">
    <source>
        <dbReference type="PROSITE-ProRule" id="PRU00221"/>
    </source>
</evidence>
<dbReference type="AlphaFoldDB" id="A0ABD3S1M6"/>
<dbReference type="PANTHER" id="PTHR44083">
    <property type="entry name" value="TOPLESS-RELATED PROTEIN 1-RELATED"/>
    <property type="match status" value="1"/>
</dbReference>
<dbReference type="SMART" id="SM00668">
    <property type="entry name" value="CTLH"/>
    <property type="match status" value="1"/>
</dbReference>
<accession>A0ABD3S1M6</accession>
<keyword evidence="2" id="KW-0677">Repeat</keyword>
<dbReference type="SMART" id="SM00320">
    <property type="entry name" value="WD40"/>
    <property type="match status" value="11"/>
</dbReference>
<gene>
    <name evidence="6" type="ORF">ACJIZ3_004213</name>
</gene>
<dbReference type="Pfam" id="PF00400">
    <property type="entry name" value="WD40"/>
    <property type="match status" value="3"/>
</dbReference>